<comment type="subcellular location">
    <subcellularLocation>
        <location evidence="1 11">Cell membrane</location>
        <topology evidence="1 11">Multi-pass membrane protein</topology>
    </subcellularLocation>
</comment>
<accession>A0A6J0CWN5</accession>
<protein>
    <recommendedName>
        <fullName evidence="11">Vomeronasal type-1 receptor</fullName>
    </recommendedName>
</protein>
<comment type="similarity">
    <text evidence="2 11">Belongs to the G-protein coupled receptor 1 family.</text>
</comment>
<keyword evidence="10 11" id="KW-0807">Transducer</keyword>
<evidence type="ECO:0000256" key="9">
    <source>
        <dbReference type="ARBA" id="ARBA00023170"/>
    </source>
</evidence>
<organism evidence="12 13">
    <name type="scientific">Peromyscus maniculatus bairdii</name>
    <name type="common">Prairie deer mouse</name>
    <dbReference type="NCBI Taxonomy" id="230844"/>
    <lineage>
        <taxon>Eukaryota</taxon>
        <taxon>Metazoa</taxon>
        <taxon>Chordata</taxon>
        <taxon>Craniata</taxon>
        <taxon>Vertebrata</taxon>
        <taxon>Euteleostomi</taxon>
        <taxon>Mammalia</taxon>
        <taxon>Eutheria</taxon>
        <taxon>Euarchontoglires</taxon>
        <taxon>Glires</taxon>
        <taxon>Rodentia</taxon>
        <taxon>Myomorpha</taxon>
        <taxon>Muroidea</taxon>
        <taxon>Cricetidae</taxon>
        <taxon>Neotominae</taxon>
        <taxon>Peromyscus</taxon>
    </lineage>
</organism>
<sequence length="306" mass="34381">MSAHKTALKTTEEVALQIVLLCQVGVGTVANIFLFVHSFSPVLTGIRLKPTQEILSHIAVANTLILLITGFPNNVMVFAPRSPLTDLKCKLEYFVRLVSRSINLCSTCVLSTYWCVTLLPGNWGWVMLRGRVPNLVSYSCYSCWLFSILNNVYIPMKVTGPQNTGNDTVSKSKLLCSTSGFSVGIILLRFAHDATFISIMAWTSVSMVLLLHRHHQRMQHILTANQNHRGHAEARAAHTVLMMLVVTFVSLYLLNFICIVYQTFLMDSRLWLRHIGEVLAVSFPTISPFLLIFRDPKDPCSVLFNH</sequence>
<dbReference type="Pfam" id="PF03402">
    <property type="entry name" value="V1R"/>
    <property type="match status" value="1"/>
</dbReference>
<dbReference type="OrthoDB" id="9606139at2759"/>
<dbReference type="FunFam" id="1.20.1070.10:FF:000120">
    <property type="entry name" value="Vomeronasal type-1 receptor"/>
    <property type="match status" value="1"/>
</dbReference>
<dbReference type="PANTHER" id="PTHR24062">
    <property type="entry name" value="VOMERONASAL TYPE-1 RECEPTOR"/>
    <property type="match status" value="1"/>
</dbReference>
<dbReference type="AlphaFoldDB" id="A0A6J0CWN5"/>
<reference evidence="12" key="3">
    <citation type="submission" date="2025-09" db="UniProtKB">
        <authorList>
            <consortium name="Ensembl"/>
        </authorList>
    </citation>
    <scope>IDENTIFICATION</scope>
</reference>
<keyword evidence="6 11" id="KW-1133">Transmembrane helix</keyword>
<keyword evidence="9 11" id="KW-0675">Receptor</keyword>
<keyword evidence="3 11" id="KW-1003">Cell membrane</keyword>
<feature type="transmembrane region" description="Helical" evidence="11">
    <location>
        <begin position="14"/>
        <end position="34"/>
    </location>
</feature>
<dbReference type="GO" id="GO:0016503">
    <property type="term" value="F:pheromone receptor activity"/>
    <property type="evidence" value="ECO:0007669"/>
    <property type="project" value="InterPro"/>
</dbReference>
<evidence type="ECO:0000256" key="8">
    <source>
        <dbReference type="ARBA" id="ARBA00023136"/>
    </source>
</evidence>
<reference evidence="12" key="2">
    <citation type="submission" date="2025-08" db="UniProtKB">
        <authorList>
            <consortium name="Ensembl"/>
        </authorList>
    </citation>
    <scope>IDENTIFICATION</scope>
</reference>
<dbReference type="Ensembl" id="ENSPEMT00000012417.2">
    <property type="protein sequence ID" value="ENSPEMP00000036533.1"/>
    <property type="gene ID" value="ENSPEMG00000031285.1"/>
</dbReference>
<feature type="transmembrane region" description="Helical" evidence="11">
    <location>
        <begin position="174"/>
        <end position="190"/>
    </location>
</feature>
<keyword evidence="5 11" id="KW-0812">Transmembrane</keyword>
<evidence type="ECO:0000256" key="10">
    <source>
        <dbReference type="ARBA" id="ARBA00023224"/>
    </source>
</evidence>
<dbReference type="Proteomes" id="UP000694547">
    <property type="component" value="Chromosome 1"/>
</dbReference>
<keyword evidence="8 11" id="KW-0472">Membrane</keyword>
<keyword evidence="13" id="KW-1185">Reference proteome</keyword>
<gene>
    <name evidence="12" type="primary">LOC102916086</name>
</gene>
<evidence type="ECO:0000256" key="5">
    <source>
        <dbReference type="ARBA" id="ARBA00022692"/>
    </source>
</evidence>
<dbReference type="InterPro" id="IPR004072">
    <property type="entry name" value="Vmron_rcpt_1"/>
</dbReference>
<evidence type="ECO:0000256" key="2">
    <source>
        <dbReference type="ARBA" id="ARBA00010663"/>
    </source>
</evidence>
<dbReference type="SUPFAM" id="SSF81321">
    <property type="entry name" value="Family A G protein-coupled receptor-like"/>
    <property type="match status" value="1"/>
</dbReference>
<evidence type="ECO:0000256" key="6">
    <source>
        <dbReference type="ARBA" id="ARBA00022989"/>
    </source>
</evidence>
<evidence type="ECO:0000256" key="3">
    <source>
        <dbReference type="ARBA" id="ARBA00022475"/>
    </source>
</evidence>
<dbReference type="GO" id="GO:0005886">
    <property type="term" value="C:plasma membrane"/>
    <property type="evidence" value="ECO:0007669"/>
    <property type="project" value="UniProtKB-SubCell"/>
</dbReference>
<evidence type="ECO:0000256" key="7">
    <source>
        <dbReference type="ARBA" id="ARBA00023040"/>
    </source>
</evidence>
<keyword evidence="4 11" id="KW-0589">Pheromone response</keyword>
<evidence type="ECO:0000313" key="13">
    <source>
        <dbReference type="Proteomes" id="UP000694547"/>
    </source>
</evidence>
<dbReference type="GO" id="GO:0019236">
    <property type="term" value="P:response to pheromone"/>
    <property type="evidence" value="ECO:0007669"/>
    <property type="project" value="UniProtKB-KW"/>
</dbReference>
<feature type="transmembrane region" description="Helical" evidence="11">
    <location>
        <begin position="101"/>
        <end position="123"/>
    </location>
</feature>
<evidence type="ECO:0000256" key="1">
    <source>
        <dbReference type="ARBA" id="ARBA00004651"/>
    </source>
</evidence>
<feature type="transmembrane region" description="Helical" evidence="11">
    <location>
        <begin position="270"/>
        <end position="293"/>
    </location>
</feature>
<feature type="transmembrane region" description="Helical" evidence="11">
    <location>
        <begin position="239"/>
        <end position="264"/>
    </location>
</feature>
<evidence type="ECO:0000313" key="12">
    <source>
        <dbReference type="Ensembl" id="ENSPEMP00000036533.1"/>
    </source>
</evidence>
<keyword evidence="7 11" id="KW-0297">G-protein coupled receptor</keyword>
<feature type="transmembrane region" description="Helical" evidence="11">
    <location>
        <begin position="54"/>
        <end position="80"/>
    </location>
</feature>
<dbReference type="Gene3D" id="1.20.1070.10">
    <property type="entry name" value="Rhodopsin 7-helix transmembrane proteins"/>
    <property type="match status" value="1"/>
</dbReference>
<proteinExistence type="inferred from homology"/>
<evidence type="ECO:0000256" key="4">
    <source>
        <dbReference type="ARBA" id="ARBA00022507"/>
    </source>
</evidence>
<dbReference type="GeneTree" id="ENSGT00960000186612"/>
<name>A0A6J0CWN5_PERMB</name>
<reference evidence="12 13" key="1">
    <citation type="submission" date="2018-10" db="EMBL/GenBank/DDBJ databases">
        <title>Improved assembly of the deer mouse Peromyscus maniculatus genome.</title>
        <authorList>
            <person name="Lassance J.-M."/>
            <person name="Hoekstra H.E."/>
        </authorList>
    </citation>
    <scope>NUCLEOTIDE SEQUENCE [LARGE SCALE GENOMIC DNA]</scope>
</reference>
<feature type="transmembrane region" description="Helical" evidence="11">
    <location>
        <begin position="196"/>
        <end position="212"/>
    </location>
</feature>
<dbReference type="GeneID" id="102916086"/>
<feature type="transmembrane region" description="Helical" evidence="11">
    <location>
        <begin position="135"/>
        <end position="154"/>
    </location>
</feature>
<dbReference type="RefSeq" id="XP_015846783.1">
    <property type="nucleotide sequence ID" value="XM_015991297.1"/>
</dbReference>
<evidence type="ECO:0000256" key="11">
    <source>
        <dbReference type="RuleBase" id="RU364061"/>
    </source>
</evidence>